<evidence type="ECO:0000313" key="2">
    <source>
        <dbReference type="Proteomes" id="UP000736787"/>
    </source>
</evidence>
<proteinExistence type="predicted"/>
<accession>A0A8T1BPW4</accession>
<dbReference type="AlphaFoldDB" id="A0A8T1BPW4"/>
<dbReference type="EMBL" id="RCMK01001028">
    <property type="protein sequence ID" value="KAG2904324.1"/>
    <property type="molecule type" value="Genomic_DNA"/>
</dbReference>
<organism evidence="1 2">
    <name type="scientific">Phytophthora cactorum</name>
    <dbReference type="NCBI Taxonomy" id="29920"/>
    <lineage>
        <taxon>Eukaryota</taxon>
        <taxon>Sar</taxon>
        <taxon>Stramenopiles</taxon>
        <taxon>Oomycota</taxon>
        <taxon>Peronosporomycetes</taxon>
        <taxon>Peronosporales</taxon>
        <taxon>Peronosporaceae</taxon>
        <taxon>Phytophthora</taxon>
    </lineage>
</organism>
<comment type="caution">
    <text evidence="1">The sequence shown here is derived from an EMBL/GenBank/DDBJ whole genome shotgun (WGS) entry which is preliminary data.</text>
</comment>
<dbReference type="Proteomes" id="UP000736787">
    <property type="component" value="Unassembled WGS sequence"/>
</dbReference>
<sequence>MPAHRGLELQAKTDNELLFRDNAMLEEVGTRLPDTTRHAGLDATCVTPSSFVFDSYM</sequence>
<reference evidence="1" key="1">
    <citation type="submission" date="2018-10" db="EMBL/GenBank/DDBJ databases">
        <title>Effector identification in a new, highly contiguous assembly of the strawberry crown rot pathogen Phytophthora cactorum.</title>
        <authorList>
            <person name="Armitage A.D."/>
            <person name="Nellist C.F."/>
            <person name="Bates H."/>
            <person name="Vickerstaff R.J."/>
            <person name="Harrison R.J."/>
        </authorList>
    </citation>
    <scope>NUCLEOTIDE SEQUENCE</scope>
    <source>
        <strain evidence="1">4040</strain>
    </source>
</reference>
<gene>
    <name evidence="1" type="ORF">PC117_g21063</name>
</gene>
<evidence type="ECO:0000313" key="1">
    <source>
        <dbReference type="EMBL" id="KAG2904324.1"/>
    </source>
</evidence>
<name>A0A8T1BPW4_9STRA</name>
<protein>
    <submittedName>
        <fullName evidence="1">Uncharacterized protein</fullName>
    </submittedName>
</protein>